<evidence type="ECO:0000256" key="4">
    <source>
        <dbReference type="ARBA" id="ARBA00023274"/>
    </source>
</evidence>
<comment type="subunit">
    <text evidence="5">Part of the 30S ribosomal subunit. Contacts proteins S3 and S10.</text>
</comment>
<proteinExistence type="inferred from homology"/>
<dbReference type="EMBL" id="BAABJM010000001">
    <property type="protein sequence ID" value="GAA5043540.1"/>
    <property type="molecule type" value="Genomic_DNA"/>
</dbReference>
<feature type="region of interest" description="Disordered" evidence="6">
    <location>
        <begin position="53"/>
        <end position="73"/>
    </location>
</feature>
<evidence type="ECO:0000256" key="1">
    <source>
        <dbReference type="ARBA" id="ARBA00022730"/>
    </source>
</evidence>
<feature type="compositionally biased region" description="Basic and acidic residues" evidence="6">
    <location>
        <begin position="61"/>
        <end position="70"/>
    </location>
</feature>
<dbReference type="PANTHER" id="PTHR19836">
    <property type="entry name" value="30S RIBOSOMAL PROTEIN S14"/>
    <property type="match status" value="1"/>
</dbReference>
<keyword evidence="2 5" id="KW-0694">RNA-binding</keyword>
<dbReference type="PANTHER" id="PTHR19836:SF23">
    <property type="entry name" value="SMALL RIBOSOMAL SUBUNIT PROTEIN US14A"/>
    <property type="match status" value="1"/>
</dbReference>
<evidence type="ECO:0000313" key="7">
    <source>
        <dbReference type="EMBL" id="GAA5043540.1"/>
    </source>
</evidence>
<organism evidence="7 8">
    <name type="scientific">Nocardia callitridis</name>
    <dbReference type="NCBI Taxonomy" id="648753"/>
    <lineage>
        <taxon>Bacteria</taxon>
        <taxon>Bacillati</taxon>
        <taxon>Actinomycetota</taxon>
        <taxon>Actinomycetes</taxon>
        <taxon>Mycobacteriales</taxon>
        <taxon>Nocardiaceae</taxon>
        <taxon>Nocardia</taxon>
    </lineage>
</organism>
<evidence type="ECO:0000256" key="6">
    <source>
        <dbReference type="SAM" id="MobiDB-lite"/>
    </source>
</evidence>
<dbReference type="HAMAP" id="MF_00537">
    <property type="entry name" value="Ribosomal_uS14_1"/>
    <property type="match status" value="1"/>
</dbReference>
<comment type="function">
    <text evidence="5">Binds 16S rRNA, required for the assembly of 30S particles and may also be responsible for determining the conformation of the 16S rRNA at the A site.</text>
</comment>
<protein>
    <recommendedName>
        <fullName evidence="5">Small ribosomal subunit protein uS14</fullName>
    </recommendedName>
</protein>
<evidence type="ECO:0000256" key="3">
    <source>
        <dbReference type="ARBA" id="ARBA00022980"/>
    </source>
</evidence>
<dbReference type="InterPro" id="IPR023036">
    <property type="entry name" value="Ribosomal_uS14_bac/plastid"/>
</dbReference>
<dbReference type="Proteomes" id="UP001500603">
    <property type="component" value="Unassembled WGS sequence"/>
</dbReference>
<accession>A0ABP9JV55</accession>
<dbReference type="GO" id="GO:0005840">
    <property type="term" value="C:ribosome"/>
    <property type="evidence" value="ECO:0007669"/>
    <property type="project" value="UniProtKB-KW"/>
</dbReference>
<dbReference type="Gene3D" id="1.10.287.1480">
    <property type="match status" value="1"/>
</dbReference>
<gene>
    <name evidence="5 7" type="primary">rpsN</name>
    <name evidence="7" type="ORF">GCM10023318_05250</name>
</gene>
<dbReference type="Pfam" id="PF00253">
    <property type="entry name" value="Ribosomal_S14"/>
    <property type="match status" value="1"/>
</dbReference>
<dbReference type="InterPro" id="IPR001209">
    <property type="entry name" value="Ribosomal_uS14"/>
</dbReference>
<dbReference type="SUPFAM" id="SSF57716">
    <property type="entry name" value="Glucocorticoid receptor-like (DNA-binding domain)"/>
    <property type="match status" value="1"/>
</dbReference>
<comment type="caution">
    <text evidence="7">The sequence shown here is derived from an EMBL/GenBank/DDBJ whole genome shotgun (WGS) entry which is preliminary data.</text>
</comment>
<sequence length="101" mass="11632">MAKKSKIARNEQRKEVVERYSARRAELKELIRKPTASDDDRAAAQLALQRLPRNASPVRLRNRDAADGRPRGHLRKFGLSRVRVREMAHRGELPGVHKSSW</sequence>
<dbReference type="NCBIfam" id="NF006477">
    <property type="entry name" value="PRK08881.1"/>
    <property type="match status" value="1"/>
</dbReference>
<reference evidence="8" key="1">
    <citation type="journal article" date="2019" name="Int. J. Syst. Evol. Microbiol.">
        <title>The Global Catalogue of Microorganisms (GCM) 10K type strain sequencing project: providing services to taxonomists for standard genome sequencing and annotation.</title>
        <authorList>
            <consortium name="The Broad Institute Genomics Platform"/>
            <consortium name="The Broad Institute Genome Sequencing Center for Infectious Disease"/>
            <person name="Wu L."/>
            <person name="Ma J."/>
        </authorList>
    </citation>
    <scope>NUCLEOTIDE SEQUENCE [LARGE SCALE GENOMIC DNA]</scope>
    <source>
        <strain evidence="8">JCM 18298</strain>
    </source>
</reference>
<dbReference type="RefSeq" id="WP_345493363.1">
    <property type="nucleotide sequence ID" value="NZ_BAABJM010000001.1"/>
</dbReference>
<evidence type="ECO:0000313" key="8">
    <source>
        <dbReference type="Proteomes" id="UP001500603"/>
    </source>
</evidence>
<evidence type="ECO:0000256" key="2">
    <source>
        <dbReference type="ARBA" id="ARBA00022884"/>
    </source>
</evidence>
<keyword evidence="4 5" id="KW-0687">Ribonucleoprotein</keyword>
<evidence type="ECO:0000256" key="5">
    <source>
        <dbReference type="HAMAP-Rule" id="MF_00537"/>
    </source>
</evidence>
<keyword evidence="1 5" id="KW-0699">rRNA-binding</keyword>
<keyword evidence="8" id="KW-1185">Reference proteome</keyword>
<comment type="similarity">
    <text evidence="5">Belongs to the universal ribosomal protein uS14 family.</text>
</comment>
<name>A0ABP9JV55_9NOCA</name>
<keyword evidence="3 5" id="KW-0689">Ribosomal protein</keyword>